<feature type="transmembrane region" description="Helical" evidence="1">
    <location>
        <begin position="9"/>
        <end position="27"/>
    </location>
</feature>
<sequence length="50" mass="5665">MRFPKKGKWNLGGAALAAAGILCFLLYFLRWMLPWLGLIFLIVGIVCLLR</sequence>
<evidence type="ECO:0000313" key="3">
    <source>
        <dbReference type="Proteomes" id="UP000886749"/>
    </source>
</evidence>
<protein>
    <submittedName>
        <fullName evidence="2">Uncharacterized protein</fullName>
    </submittedName>
</protein>
<keyword evidence="1" id="KW-1133">Transmembrane helix</keyword>
<dbReference type="EMBL" id="DVGY01000063">
    <property type="protein sequence ID" value="HIR40727.1"/>
    <property type="molecule type" value="Genomic_DNA"/>
</dbReference>
<reference evidence="2" key="1">
    <citation type="submission" date="2020-10" db="EMBL/GenBank/DDBJ databases">
        <authorList>
            <person name="Gilroy R."/>
        </authorList>
    </citation>
    <scope>NUCLEOTIDE SEQUENCE</scope>
    <source>
        <strain evidence="2">CHK184-25365</strain>
    </source>
</reference>
<feature type="transmembrane region" description="Helical" evidence="1">
    <location>
        <begin position="33"/>
        <end position="49"/>
    </location>
</feature>
<comment type="caution">
    <text evidence="2">The sequence shown here is derived from an EMBL/GenBank/DDBJ whole genome shotgun (WGS) entry which is preliminary data.</text>
</comment>
<name>A0A9D1DBZ0_9FIRM</name>
<keyword evidence="1" id="KW-0472">Membrane</keyword>
<dbReference type="AlphaFoldDB" id="A0A9D1DBZ0"/>
<evidence type="ECO:0000256" key="1">
    <source>
        <dbReference type="SAM" id="Phobius"/>
    </source>
</evidence>
<gene>
    <name evidence="2" type="ORF">IAB36_02750</name>
</gene>
<evidence type="ECO:0000313" key="2">
    <source>
        <dbReference type="EMBL" id="HIR40727.1"/>
    </source>
</evidence>
<proteinExistence type="predicted"/>
<organism evidence="2 3">
    <name type="scientific">Candidatus Egerieicola pullicola</name>
    <dbReference type="NCBI Taxonomy" id="2840775"/>
    <lineage>
        <taxon>Bacteria</taxon>
        <taxon>Bacillati</taxon>
        <taxon>Bacillota</taxon>
        <taxon>Clostridia</taxon>
        <taxon>Eubacteriales</taxon>
        <taxon>Oscillospiraceae</taxon>
        <taxon>Oscillospiraceae incertae sedis</taxon>
        <taxon>Candidatus Egerieicola</taxon>
    </lineage>
</organism>
<reference evidence="2" key="2">
    <citation type="journal article" date="2021" name="PeerJ">
        <title>Extensive microbial diversity within the chicken gut microbiome revealed by metagenomics and culture.</title>
        <authorList>
            <person name="Gilroy R."/>
            <person name="Ravi A."/>
            <person name="Getino M."/>
            <person name="Pursley I."/>
            <person name="Horton D.L."/>
            <person name="Alikhan N.F."/>
            <person name="Baker D."/>
            <person name="Gharbi K."/>
            <person name="Hall N."/>
            <person name="Watson M."/>
            <person name="Adriaenssens E.M."/>
            <person name="Foster-Nyarko E."/>
            <person name="Jarju S."/>
            <person name="Secka A."/>
            <person name="Antonio M."/>
            <person name="Oren A."/>
            <person name="Chaudhuri R.R."/>
            <person name="La Ragione R."/>
            <person name="Hildebrand F."/>
            <person name="Pallen M.J."/>
        </authorList>
    </citation>
    <scope>NUCLEOTIDE SEQUENCE</scope>
    <source>
        <strain evidence="2">CHK184-25365</strain>
    </source>
</reference>
<accession>A0A9D1DBZ0</accession>
<dbReference type="Proteomes" id="UP000886749">
    <property type="component" value="Unassembled WGS sequence"/>
</dbReference>
<keyword evidence="1" id="KW-0812">Transmembrane</keyword>